<dbReference type="VEuPathDB" id="PlasmoDB:POWCR01_000218800"/>
<dbReference type="Proteomes" id="UP000243200">
    <property type="component" value="Unassembled WGS sequence"/>
</dbReference>
<accession>A0A1C3KKP7</accession>
<gene>
    <name evidence="3" type="primary">PowCR01_000218800</name>
    <name evidence="3" type="ORF">POWCR01_000218800</name>
</gene>
<keyword evidence="2" id="KW-0812">Transmembrane</keyword>
<proteinExistence type="predicted"/>
<evidence type="ECO:0000313" key="4">
    <source>
        <dbReference type="Proteomes" id="UP000243200"/>
    </source>
</evidence>
<evidence type="ECO:0000256" key="2">
    <source>
        <dbReference type="SAM" id="Phobius"/>
    </source>
</evidence>
<name>A0A1C3KKP7_PLAOA</name>
<dbReference type="AlphaFoldDB" id="A0A1C3KKP7"/>
<reference evidence="3 4" key="1">
    <citation type="submission" date="2016-06" db="EMBL/GenBank/DDBJ databases">
        <authorList>
            <consortium name="Pathogen Informatics"/>
        </authorList>
    </citation>
    <scope>NUCLEOTIDE SEQUENCE [LARGE SCALE GENOMIC DNA]</scope>
</reference>
<keyword evidence="2" id="KW-1133">Transmembrane helix</keyword>
<protein>
    <submittedName>
        <fullName evidence="3">PIR protein</fullName>
    </submittedName>
</protein>
<feature type="compositionally biased region" description="Acidic residues" evidence="1">
    <location>
        <begin position="7"/>
        <end position="22"/>
    </location>
</feature>
<dbReference type="VEuPathDB" id="PlasmoDB:PocGH01_00060500"/>
<evidence type="ECO:0000256" key="1">
    <source>
        <dbReference type="SAM" id="MobiDB-lite"/>
    </source>
</evidence>
<dbReference type="EMBL" id="FLRJ01000711">
    <property type="protein sequence ID" value="SBT74455.1"/>
    <property type="molecule type" value="Genomic_DNA"/>
</dbReference>
<organism evidence="3 4">
    <name type="scientific">Plasmodium ovale</name>
    <name type="common">malaria parasite P. ovale</name>
    <dbReference type="NCBI Taxonomy" id="36330"/>
    <lineage>
        <taxon>Eukaryota</taxon>
        <taxon>Sar</taxon>
        <taxon>Alveolata</taxon>
        <taxon>Apicomplexa</taxon>
        <taxon>Aconoidasida</taxon>
        <taxon>Haemosporida</taxon>
        <taxon>Plasmodiidae</taxon>
        <taxon>Plasmodium</taxon>
        <taxon>Plasmodium (Plasmodium)</taxon>
    </lineage>
</organism>
<sequence length="313" mass="37203">MGTEHGEFEDEEEEEEEEENYIEGDDYYPYISLFHEHKDEFANITSGVTYIQEYERYCKHINKTYFSDEDFGNRCYKVAKYLDHVKKKSIEDKYVPCKYLNYLLNTDEQFSKFSTYHKTELIEAYKYLSKELDTCVSNVEHIKSAEVLGKLTILYKLNELLNSVEQSMKSSDINTCTGAMQFATLYEGNKKDCIDSINHVFCDELDKIEQSCYQRIKDINCPEVVNKLEFLIQHNRTVAILVPCMITIAIFSFLFILYKFTPFGYYVNKYIMIKKSLRENKVQEETNLQNFKHETLDLENRQFNVKYNTMGYY</sequence>
<keyword evidence="2" id="KW-0472">Membrane</keyword>
<evidence type="ECO:0000313" key="3">
    <source>
        <dbReference type="EMBL" id="SBT74455.1"/>
    </source>
</evidence>
<feature type="transmembrane region" description="Helical" evidence="2">
    <location>
        <begin position="238"/>
        <end position="258"/>
    </location>
</feature>
<dbReference type="OrthoDB" id="387682at2759"/>
<feature type="region of interest" description="Disordered" evidence="1">
    <location>
        <begin position="1"/>
        <end position="22"/>
    </location>
</feature>